<organism evidence="1 2">
    <name type="scientific">Rhodopirellula maiorica SM1</name>
    <dbReference type="NCBI Taxonomy" id="1265738"/>
    <lineage>
        <taxon>Bacteria</taxon>
        <taxon>Pseudomonadati</taxon>
        <taxon>Planctomycetota</taxon>
        <taxon>Planctomycetia</taxon>
        <taxon>Pirellulales</taxon>
        <taxon>Pirellulaceae</taxon>
        <taxon>Novipirellula</taxon>
    </lineage>
</organism>
<dbReference type="AlphaFoldDB" id="M5RJD6"/>
<dbReference type="EMBL" id="ANOG01000533">
    <property type="protein sequence ID" value="EMI19410.1"/>
    <property type="molecule type" value="Genomic_DNA"/>
</dbReference>
<accession>M5RJD6</accession>
<name>M5RJD6_9BACT</name>
<gene>
    <name evidence="1" type="ORF">RMSM_03667</name>
</gene>
<protein>
    <submittedName>
        <fullName evidence="1">Uncharacterized protein</fullName>
    </submittedName>
</protein>
<proteinExistence type="predicted"/>
<comment type="caution">
    <text evidence="1">The sequence shown here is derived from an EMBL/GenBank/DDBJ whole genome shotgun (WGS) entry which is preliminary data.</text>
</comment>
<evidence type="ECO:0000313" key="1">
    <source>
        <dbReference type="EMBL" id="EMI19410.1"/>
    </source>
</evidence>
<dbReference type="PATRIC" id="fig|1265738.3.peg.3671"/>
<evidence type="ECO:0000313" key="2">
    <source>
        <dbReference type="Proteomes" id="UP000011991"/>
    </source>
</evidence>
<dbReference type="Proteomes" id="UP000011991">
    <property type="component" value="Unassembled WGS sequence"/>
</dbReference>
<reference evidence="1 2" key="1">
    <citation type="journal article" date="2013" name="Mar. Genomics">
        <title>Expression of sulfatases in Rhodopirellula baltica and the diversity of sulfatases in the genus Rhodopirellula.</title>
        <authorList>
            <person name="Wegner C.E."/>
            <person name="Richter-Heitmann T."/>
            <person name="Klindworth A."/>
            <person name="Klockow C."/>
            <person name="Richter M."/>
            <person name="Achstetter T."/>
            <person name="Glockner F.O."/>
            <person name="Harder J."/>
        </authorList>
    </citation>
    <scope>NUCLEOTIDE SEQUENCE [LARGE SCALE GENOMIC DNA]</scope>
    <source>
        <strain evidence="1 2">SM1</strain>
    </source>
</reference>
<keyword evidence="2" id="KW-1185">Reference proteome</keyword>
<sequence length="61" mass="6916">MFWRKMKINRLASTFRGCVFYRPDRANGVNAGSADAIENFTSVRVSFEMAIDRGSGMILRP</sequence>